<dbReference type="InterPro" id="IPR050330">
    <property type="entry name" value="Bact_OuterMem_StrucFunc"/>
</dbReference>
<keyword evidence="3" id="KW-0998">Cell outer membrane</keyword>
<keyword evidence="5" id="KW-0732">Signal</keyword>
<dbReference type="Pfam" id="PF00691">
    <property type="entry name" value="OmpA"/>
    <property type="match status" value="1"/>
</dbReference>
<dbReference type="OrthoDB" id="9792021at2"/>
<dbReference type="CDD" id="cd07185">
    <property type="entry name" value="OmpA_C-like"/>
    <property type="match status" value="1"/>
</dbReference>
<name>A0A4Q7N2H8_9BACT</name>
<evidence type="ECO:0000256" key="4">
    <source>
        <dbReference type="PROSITE-ProRule" id="PRU00473"/>
    </source>
</evidence>
<dbReference type="InterPro" id="IPR006665">
    <property type="entry name" value="OmpA-like"/>
</dbReference>
<proteinExistence type="predicted"/>
<feature type="signal peptide" evidence="5">
    <location>
        <begin position="1"/>
        <end position="19"/>
    </location>
</feature>
<dbReference type="Gene3D" id="3.30.1330.60">
    <property type="entry name" value="OmpA-like domain"/>
    <property type="match status" value="1"/>
</dbReference>
<gene>
    <name evidence="7" type="ORF">EV199_0859</name>
</gene>
<evidence type="ECO:0000259" key="6">
    <source>
        <dbReference type="PROSITE" id="PS51123"/>
    </source>
</evidence>
<dbReference type="PANTHER" id="PTHR30329">
    <property type="entry name" value="STATOR ELEMENT OF FLAGELLAR MOTOR COMPLEX"/>
    <property type="match status" value="1"/>
</dbReference>
<dbReference type="EMBL" id="SGXA01000001">
    <property type="protein sequence ID" value="RZS75004.1"/>
    <property type="molecule type" value="Genomic_DNA"/>
</dbReference>
<dbReference type="PANTHER" id="PTHR30329:SF21">
    <property type="entry name" value="LIPOPROTEIN YIAD-RELATED"/>
    <property type="match status" value="1"/>
</dbReference>
<dbReference type="SUPFAM" id="SSF103088">
    <property type="entry name" value="OmpA-like"/>
    <property type="match status" value="1"/>
</dbReference>
<dbReference type="InterPro" id="IPR036737">
    <property type="entry name" value="OmpA-like_sf"/>
</dbReference>
<dbReference type="PRINTS" id="PR01021">
    <property type="entry name" value="OMPADOMAIN"/>
</dbReference>
<evidence type="ECO:0000256" key="3">
    <source>
        <dbReference type="ARBA" id="ARBA00023237"/>
    </source>
</evidence>
<evidence type="ECO:0000256" key="5">
    <source>
        <dbReference type="SAM" id="SignalP"/>
    </source>
</evidence>
<evidence type="ECO:0000256" key="2">
    <source>
        <dbReference type="ARBA" id="ARBA00023136"/>
    </source>
</evidence>
<sequence length="280" mass="31050">MKQICLLFLLAFSMNIATAQSRVTSHSLFSTMPNFLVDEYSVTQKDFDQLEIYVPDKKSSSGYVVAGKEGKLESMTFKWQGEWQKGPSPLQILNNFKNAVKQKGGEEVFYDDFYKDKVFFKLKQGGNTYWIKVYTDGIGNYTLSSIMEAPMEQNIVMTADDIKNNLNAEGKVLFYGIYFDTDKATLKAESAPTLTNIASFLKANPVNVFIVGHTDNSGSLEHNLSLSKDRAAAVVNELTTKYGVNKAQVTAQGVASLAPVASNKTDDGKAKNRRVEVVLK</sequence>
<feature type="chain" id="PRO_5020606097" evidence="5">
    <location>
        <begin position="20"/>
        <end position="280"/>
    </location>
</feature>
<dbReference type="AlphaFoldDB" id="A0A4Q7N2H8"/>
<accession>A0A4Q7N2H8</accession>
<dbReference type="InterPro" id="IPR006664">
    <property type="entry name" value="OMP_bac"/>
</dbReference>
<comment type="subcellular location">
    <subcellularLocation>
        <location evidence="1">Cell outer membrane</location>
    </subcellularLocation>
</comment>
<organism evidence="7 8">
    <name type="scientific">Pseudobacter ginsenosidimutans</name>
    <dbReference type="NCBI Taxonomy" id="661488"/>
    <lineage>
        <taxon>Bacteria</taxon>
        <taxon>Pseudomonadati</taxon>
        <taxon>Bacteroidota</taxon>
        <taxon>Chitinophagia</taxon>
        <taxon>Chitinophagales</taxon>
        <taxon>Chitinophagaceae</taxon>
        <taxon>Pseudobacter</taxon>
    </lineage>
</organism>
<dbReference type="RefSeq" id="WP_130539417.1">
    <property type="nucleotide sequence ID" value="NZ_CP042431.1"/>
</dbReference>
<comment type="caution">
    <text evidence="7">The sequence shown here is derived from an EMBL/GenBank/DDBJ whole genome shotgun (WGS) entry which is preliminary data.</text>
</comment>
<reference evidence="7 8" key="1">
    <citation type="submission" date="2019-02" db="EMBL/GenBank/DDBJ databases">
        <title>Genomic Encyclopedia of Type Strains, Phase IV (KMG-IV): sequencing the most valuable type-strain genomes for metagenomic binning, comparative biology and taxonomic classification.</title>
        <authorList>
            <person name="Goeker M."/>
        </authorList>
    </citation>
    <scope>NUCLEOTIDE SEQUENCE [LARGE SCALE GENOMIC DNA]</scope>
    <source>
        <strain evidence="7 8">DSM 18116</strain>
    </source>
</reference>
<protein>
    <submittedName>
        <fullName evidence="7">Outer membrane protein OmpA-like peptidoglycan-associated protein</fullName>
    </submittedName>
</protein>
<evidence type="ECO:0000256" key="1">
    <source>
        <dbReference type="ARBA" id="ARBA00004442"/>
    </source>
</evidence>
<dbReference type="PROSITE" id="PS51123">
    <property type="entry name" value="OMPA_2"/>
    <property type="match status" value="1"/>
</dbReference>
<feature type="domain" description="OmpA-like" evidence="6">
    <location>
        <begin position="166"/>
        <end position="280"/>
    </location>
</feature>
<dbReference type="GO" id="GO:0009279">
    <property type="term" value="C:cell outer membrane"/>
    <property type="evidence" value="ECO:0007669"/>
    <property type="project" value="UniProtKB-SubCell"/>
</dbReference>
<keyword evidence="2 4" id="KW-0472">Membrane</keyword>
<evidence type="ECO:0000313" key="8">
    <source>
        <dbReference type="Proteomes" id="UP000293874"/>
    </source>
</evidence>
<evidence type="ECO:0000313" key="7">
    <source>
        <dbReference type="EMBL" id="RZS75004.1"/>
    </source>
</evidence>
<dbReference type="Proteomes" id="UP000293874">
    <property type="component" value="Unassembled WGS sequence"/>
</dbReference>
<keyword evidence="8" id="KW-1185">Reference proteome</keyword>